<name>A0A1I2JEH2_9BACT</name>
<dbReference type="SMART" id="SM00086">
    <property type="entry name" value="PAC"/>
    <property type="match status" value="2"/>
</dbReference>
<dbReference type="Gene3D" id="3.30.450.20">
    <property type="entry name" value="PAS domain"/>
    <property type="match status" value="2"/>
</dbReference>
<dbReference type="InterPro" id="IPR003018">
    <property type="entry name" value="GAF"/>
</dbReference>
<dbReference type="InterPro" id="IPR035965">
    <property type="entry name" value="PAS-like_dom_sf"/>
</dbReference>
<dbReference type="EMBL" id="FONY01000045">
    <property type="protein sequence ID" value="SFF51256.1"/>
    <property type="molecule type" value="Genomic_DNA"/>
</dbReference>
<dbReference type="Pfam" id="PF13426">
    <property type="entry name" value="PAS_9"/>
    <property type="match status" value="1"/>
</dbReference>
<dbReference type="AlphaFoldDB" id="A0A1I2JEH2"/>
<protein>
    <submittedName>
        <fullName evidence="5">PAS domain S-box-containing protein</fullName>
    </submittedName>
</protein>
<dbReference type="InterPro" id="IPR000014">
    <property type="entry name" value="PAS"/>
</dbReference>
<feature type="transmembrane region" description="Helical" evidence="2">
    <location>
        <begin position="34"/>
        <end position="52"/>
    </location>
</feature>
<reference evidence="5 6" key="1">
    <citation type="submission" date="2016-10" db="EMBL/GenBank/DDBJ databases">
        <authorList>
            <person name="de Groot N.N."/>
        </authorList>
    </citation>
    <scope>NUCLEOTIDE SEQUENCE [LARGE SCALE GENOMIC DNA]</scope>
    <source>
        <strain>GEY</strain>
        <strain evidence="6">DSM 9560</strain>
    </source>
</reference>
<evidence type="ECO:0000256" key="1">
    <source>
        <dbReference type="SAM" id="Coils"/>
    </source>
</evidence>
<dbReference type="InterPro" id="IPR052155">
    <property type="entry name" value="Biofilm_reg_signaling"/>
</dbReference>
<evidence type="ECO:0000256" key="2">
    <source>
        <dbReference type="SAM" id="Phobius"/>
    </source>
</evidence>
<keyword evidence="6" id="KW-1185">Reference proteome</keyword>
<dbReference type="InterPro" id="IPR013655">
    <property type="entry name" value="PAS_fold_3"/>
</dbReference>
<feature type="coiled-coil region" evidence="1">
    <location>
        <begin position="598"/>
        <end position="641"/>
    </location>
</feature>
<dbReference type="PANTHER" id="PTHR44757">
    <property type="entry name" value="DIGUANYLATE CYCLASE DGCP"/>
    <property type="match status" value="1"/>
</dbReference>
<feature type="domain" description="PAS" evidence="3">
    <location>
        <begin position="361"/>
        <end position="434"/>
    </location>
</feature>
<feature type="transmembrane region" description="Helical" evidence="2">
    <location>
        <begin position="6"/>
        <end position="27"/>
    </location>
</feature>
<keyword evidence="2" id="KW-0812">Transmembrane</keyword>
<dbReference type="Proteomes" id="UP000199513">
    <property type="component" value="Unassembled WGS sequence"/>
</dbReference>
<feature type="domain" description="PAC" evidence="4">
    <location>
        <begin position="555"/>
        <end position="607"/>
    </location>
</feature>
<dbReference type="STRING" id="1003.SAMN04488541_10458"/>
<dbReference type="SUPFAM" id="SSF55781">
    <property type="entry name" value="GAF domain-like"/>
    <property type="match status" value="1"/>
</dbReference>
<dbReference type="PROSITE" id="PS50113">
    <property type="entry name" value="PAC"/>
    <property type="match status" value="1"/>
</dbReference>
<dbReference type="PROSITE" id="PS50112">
    <property type="entry name" value="PAS"/>
    <property type="match status" value="1"/>
</dbReference>
<dbReference type="Pfam" id="PF08447">
    <property type="entry name" value="PAS_3"/>
    <property type="match status" value="1"/>
</dbReference>
<dbReference type="InterPro" id="IPR029016">
    <property type="entry name" value="GAF-like_dom_sf"/>
</dbReference>
<keyword evidence="2" id="KW-0472">Membrane</keyword>
<dbReference type="SMART" id="SM00065">
    <property type="entry name" value="GAF"/>
    <property type="match status" value="1"/>
</dbReference>
<feature type="coiled-coil region" evidence="1">
    <location>
        <begin position="129"/>
        <end position="156"/>
    </location>
</feature>
<dbReference type="PANTHER" id="PTHR44757:SF2">
    <property type="entry name" value="BIOFILM ARCHITECTURE MAINTENANCE PROTEIN MBAA"/>
    <property type="match status" value="1"/>
</dbReference>
<dbReference type="Pfam" id="PF13185">
    <property type="entry name" value="GAF_2"/>
    <property type="match status" value="1"/>
</dbReference>
<dbReference type="SMART" id="SM00091">
    <property type="entry name" value="PAS"/>
    <property type="match status" value="2"/>
</dbReference>
<dbReference type="OrthoDB" id="1120715at2"/>
<proteinExistence type="predicted"/>
<sequence>MKKLTVYHILVGLLTLIFLLALSIYFWGKERWSFVFIIAIVLLSLLCIYLLYRHFRVAIPHLIEISDEVSTGNFNASLRRRVDKTLLPLVYSFNRVVNNFKNATHFALHIGEGKFDAPFQKAGEGDLLGEALIEMRNKLKKAYEDEEERRRQGRIRGEMGNLLRQYQRAELKTLCDAFLAKLIPILDLNQGGIFLIINEENTQPFLALVSCYAYNKKKYIEKRLSINQGLIGQCLKEKNTIYLEEIPENYVYITSGLGQAVPQSLLLAPIRANEKIIGVLEVASLHAIGRENIQLVEVLSERLGGIIATIQTNEQTKKFLEEATRINTELMSKEHLMRKNAEELSRVKEELSKKLLEQQQESNLMKYILEAINKTNAAVEFDFEGNIISVNEMYLKVMGYQKEELIGQNERILLPKDEIDSQRYQLLWESLKSGAHITGEYRRVSKSGKEVWLNGTYNPIFDIDGRPTSVIQFAQFTTEEKEKDLDYASKIAALNQSVPVLELDLHCHIKTVNQLFANMTQYKRNQLIKKNFCELIPAKEDFQKEWEQIAAGEVKNIVLAIIAADNTLMFFHTNFCPIRNLEGKIHKVQVIMVNITEQKEMEMELLNKQEAMREALEKLELAQKEVKNREAELEVLLAQERAKNSIFSAK</sequence>
<dbReference type="SUPFAM" id="SSF55785">
    <property type="entry name" value="PYP-like sensor domain (PAS domain)"/>
    <property type="match status" value="2"/>
</dbReference>
<evidence type="ECO:0000259" key="3">
    <source>
        <dbReference type="PROSITE" id="PS50112"/>
    </source>
</evidence>
<accession>A0A1I2JEH2</accession>
<dbReference type="Gene3D" id="3.30.450.40">
    <property type="match status" value="1"/>
</dbReference>
<evidence type="ECO:0000313" key="6">
    <source>
        <dbReference type="Proteomes" id="UP000199513"/>
    </source>
</evidence>
<dbReference type="CDD" id="cd00130">
    <property type="entry name" value="PAS"/>
    <property type="match status" value="1"/>
</dbReference>
<evidence type="ECO:0000313" key="5">
    <source>
        <dbReference type="EMBL" id="SFF51256.1"/>
    </source>
</evidence>
<organism evidence="5 6">
    <name type="scientific">Thermoflexibacter ruber</name>
    <dbReference type="NCBI Taxonomy" id="1003"/>
    <lineage>
        <taxon>Bacteria</taxon>
        <taxon>Pseudomonadati</taxon>
        <taxon>Bacteroidota</taxon>
        <taxon>Cytophagia</taxon>
        <taxon>Cytophagales</taxon>
        <taxon>Thermoflexibacteraceae</taxon>
        <taxon>Thermoflexibacter</taxon>
    </lineage>
</organism>
<keyword evidence="2" id="KW-1133">Transmembrane helix</keyword>
<gene>
    <name evidence="5" type="ORF">SAMN04488541_10458</name>
</gene>
<keyword evidence="1" id="KW-0175">Coiled coil</keyword>
<dbReference type="NCBIfam" id="TIGR00229">
    <property type="entry name" value="sensory_box"/>
    <property type="match status" value="2"/>
</dbReference>
<evidence type="ECO:0000259" key="4">
    <source>
        <dbReference type="PROSITE" id="PS50113"/>
    </source>
</evidence>
<dbReference type="InterPro" id="IPR000700">
    <property type="entry name" value="PAS-assoc_C"/>
</dbReference>
<dbReference type="RefSeq" id="WP_143090996.1">
    <property type="nucleotide sequence ID" value="NZ_FONY01000045.1"/>
</dbReference>
<dbReference type="InterPro" id="IPR001610">
    <property type="entry name" value="PAC"/>
</dbReference>